<reference evidence="5" key="1">
    <citation type="submission" date="2016-09" db="EMBL/GenBank/DDBJ databases">
        <authorList>
            <person name="Jeantristanb JTB J.-T."/>
            <person name="Ricardo R."/>
        </authorList>
    </citation>
    <scope>NUCLEOTIDE SEQUENCE [LARGE SCALE GENOMIC DNA]</scope>
</reference>
<gene>
    <name evidence="4" type="ORF">BQ2448_7451</name>
</gene>
<dbReference type="Gene3D" id="3.40.50.1820">
    <property type="entry name" value="alpha/beta hydrolase"/>
    <property type="match status" value="1"/>
</dbReference>
<evidence type="ECO:0000259" key="3">
    <source>
        <dbReference type="Pfam" id="PF20434"/>
    </source>
</evidence>
<dbReference type="Proteomes" id="UP000198372">
    <property type="component" value="Unassembled WGS sequence"/>
</dbReference>
<sequence>MSINDGDSLLTFVYHVSKAGLPIQCDVQLRSTKHSGPRPVLVSFHGGALFVGSRRDAMIAPSLLEALLASGVIIVYPDYRMLDPSTIYDQLEDIEALFTYLATTAFSSSLPVGLSVDLDRVSLIGFSAGSFLARQATVHLIKAAAARSNAIKLRAAVFYFGMGGNCFLDTWVQSKIDPAAVKPQHLVDGTAANELADCPYTAGLEGYHNCEIRATWCTWWWASGNFYDLCFGKPGLAARLRAIDSVEGRAADMLAASESKRYEEVFPELFLAGNPLATMWPPTLMVHGSGDPIVPYQESLKTQEQLSAFGVPVTLFTVPNGDHDLVDYDTKAILPEQEAAYLETADFLIKHLTS</sequence>
<dbReference type="STRING" id="269621.A0A238FK54"/>
<evidence type="ECO:0000256" key="1">
    <source>
        <dbReference type="ARBA" id="ARBA00022801"/>
    </source>
</evidence>
<dbReference type="Pfam" id="PF00326">
    <property type="entry name" value="Peptidase_S9"/>
    <property type="match status" value="1"/>
</dbReference>
<dbReference type="GO" id="GO:0008236">
    <property type="term" value="F:serine-type peptidase activity"/>
    <property type="evidence" value="ECO:0007669"/>
    <property type="project" value="InterPro"/>
</dbReference>
<proteinExistence type="predicted"/>
<dbReference type="InterPro" id="IPR001375">
    <property type="entry name" value="Peptidase_S9_cat"/>
</dbReference>
<evidence type="ECO:0000259" key="2">
    <source>
        <dbReference type="Pfam" id="PF00326"/>
    </source>
</evidence>
<keyword evidence="5" id="KW-1185">Reference proteome</keyword>
<feature type="domain" description="BD-FAE-like" evidence="3">
    <location>
        <begin position="32"/>
        <end position="137"/>
    </location>
</feature>
<evidence type="ECO:0000313" key="4">
    <source>
        <dbReference type="EMBL" id="SCV73525.1"/>
    </source>
</evidence>
<dbReference type="OrthoDB" id="19653at2759"/>
<dbReference type="Pfam" id="PF20434">
    <property type="entry name" value="BD-FAE"/>
    <property type="match status" value="1"/>
</dbReference>
<dbReference type="InterPro" id="IPR050300">
    <property type="entry name" value="GDXG_lipolytic_enzyme"/>
</dbReference>
<dbReference type="PANTHER" id="PTHR48081:SF3">
    <property type="entry name" value="ALPHA_BETA HYDROLASE FOLD-3 DOMAIN-CONTAINING PROTEIN"/>
    <property type="match status" value="1"/>
</dbReference>
<dbReference type="EMBL" id="FMSP01000018">
    <property type="protein sequence ID" value="SCV73525.1"/>
    <property type="molecule type" value="Genomic_DNA"/>
</dbReference>
<dbReference type="GO" id="GO:0006508">
    <property type="term" value="P:proteolysis"/>
    <property type="evidence" value="ECO:0007669"/>
    <property type="project" value="InterPro"/>
</dbReference>
<dbReference type="SUPFAM" id="SSF53474">
    <property type="entry name" value="alpha/beta-Hydrolases"/>
    <property type="match status" value="1"/>
</dbReference>
<dbReference type="InterPro" id="IPR029058">
    <property type="entry name" value="AB_hydrolase_fold"/>
</dbReference>
<dbReference type="AlphaFoldDB" id="A0A238FK54"/>
<organism evidence="4 5">
    <name type="scientific">Microbotryum intermedium</name>
    <dbReference type="NCBI Taxonomy" id="269621"/>
    <lineage>
        <taxon>Eukaryota</taxon>
        <taxon>Fungi</taxon>
        <taxon>Dikarya</taxon>
        <taxon>Basidiomycota</taxon>
        <taxon>Pucciniomycotina</taxon>
        <taxon>Microbotryomycetes</taxon>
        <taxon>Microbotryales</taxon>
        <taxon>Microbotryaceae</taxon>
        <taxon>Microbotryum</taxon>
    </lineage>
</organism>
<protein>
    <submittedName>
        <fullName evidence="4">BQ2448_7451 protein</fullName>
    </submittedName>
</protein>
<accession>A0A238FK54</accession>
<keyword evidence="1" id="KW-0378">Hydrolase</keyword>
<name>A0A238FK54_9BASI</name>
<feature type="domain" description="Peptidase S9 prolyl oligopeptidase catalytic" evidence="2">
    <location>
        <begin position="279"/>
        <end position="343"/>
    </location>
</feature>
<dbReference type="InterPro" id="IPR049492">
    <property type="entry name" value="BD-FAE-like_dom"/>
</dbReference>
<dbReference type="PANTHER" id="PTHR48081">
    <property type="entry name" value="AB HYDROLASE SUPERFAMILY PROTEIN C4A8.06C"/>
    <property type="match status" value="1"/>
</dbReference>
<evidence type="ECO:0000313" key="5">
    <source>
        <dbReference type="Proteomes" id="UP000198372"/>
    </source>
</evidence>